<reference evidence="2" key="1">
    <citation type="submission" date="2017-06" db="EMBL/GenBank/DDBJ databases">
        <authorList>
            <person name="Rodrigo-Torres L."/>
            <person name="Arahal R.D."/>
            <person name="Lucena T."/>
        </authorList>
    </citation>
    <scope>NUCLEOTIDE SEQUENCE [LARGE SCALE GENOMIC DNA]</scope>
    <source>
        <strain evidence="2">CECT 9192</strain>
    </source>
</reference>
<sequence>MNQCNYCQSYDVERVHRKFYQRIFIRRIIQCRQCEQVHKWFKYDFLNKSNTAHD</sequence>
<dbReference type="Proteomes" id="UP000195719">
    <property type="component" value="Unassembled WGS sequence"/>
</dbReference>
<proteinExistence type="predicted"/>
<evidence type="ECO:0000313" key="2">
    <source>
        <dbReference type="Proteomes" id="UP000195719"/>
    </source>
</evidence>
<dbReference type="RefSeq" id="WP_159458259.1">
    <property type="nucleotide sequence ID" value="NZ_FYAJ01000008.1"/>
</dbReference>
<keyword evidence="2" id="KW-1185">Reference proteome</keyword>
<gene>
    <name evidence="1" type="ORF">PAND9192_03200</name>
</gene>
<name>A0A1Y6MP66_9GAMM</name>
<dbReference type="EMBL" id="FYAJ01000008">
    <property type="protein sequence ID" value="SMY37590.1"/>
    <property type="molecule type" value="Genomic_DNA"/>
</dbReference>
<protein>
    <submittedName>
        <fullName evidence="1">Uncharacterized protein</fullName>
    </submittedName>
</protein>
<organism evidence="1 2">
    <name type="scientific">Photobacterium andalusiense</name>
    <dbReference type="NCBI Taxonomy" id="2204296"/>
    <lineage>
        <taxon>Bacteria</taxon>
        <taxon>Pseudomonadati</taxon>
        <taxon>Pseudomonadota</taxon>
        <taxon>Gammaproteobacteria</taxon>
        <taxon>Vibrionales</taxon>
        <taxon>Vibrionaceae</taxon>
        <taxon>Photobacterium</taxon>
    </lineage>
</organism>
<evidence type="ECO:0000313" key="1">
    <source>
        <dbReference type="EMBL" id="SMY37590.1"/>
    </source>
</evidence>
<dbReference type="AlphaFoldDB" id="A0A1Y6MP66"/>
<accession>A0A1Y6MP66</accession>